<evidence type="ECO:0000256" key="1">
    <source>
        <dbReference type="SAM" id="Phobius"/>
    </source>
</evidence>
<protein>
    <submittedName>
        <fullName evidence="2">PrgI family protein</fullName>
    </submittedName>
</protein>
<dbReference type="InterPro" id="IPR049978">
    <property type="entry name" value="SCO6880-like"/>
</dbReference>
<keyword evidence="3" id="KW-1185">Reference proteome</keyword>
<evidence type="ECO:0000313" key="3">
    <source>
        <dbReference type="Proteomes" id="UP000275256"/>
    </source>
</evidence>
<keyword evidence="1" id="KW-1133">Transmembrane helix</keyword>
<keyword evidence="1" id="KW-0472">Membrane</keyword>
<feature type="transmembrane region" description="Helical" evidence="1">
    <location>
        <begin position="68"/>
        <end position="87"/>
    </location>
</feature>
<comment type="caution">
    <text evidence="2">The sequence shown here is derived from an EMBL/GenBank/DDBJ whole genome shotgun (WGS) entry which is preliminary data.</text>
</comment>
<dbReference type="Proteomes" id="UP000275256">
    <property type="component" value="Unassembled WGS sequence"/>
</dbReference>
<name>A0A3M0G873_9ACTN</name>
<feature type="transmembrane region" description="Helical" evidence="1">
    <location>
        <begin position="40"/>
        <end position="62"/>
    </location>
</feature>
<gene>
    <name evidence="2" type="ORF">EAX62_15975</name>
</gene>
<reference evidence="2 3" key="1">
    <citation type="submission" date="2018-10" db="EMBL/GenBank/DDBJ databases">
        <title>Tessaracoccus antarcticuss sp. nov., isolated from sediment.</title>
        <authorList>
            <person name="Zhou L.Y."/>
            <person name="Du Z.J."/>
        </authorList>
    </citation>
    <scope>NUCLEOTIDE SEQUENCE [LARGE SCALE GENOMIC DNA]</scope>
    <source>
        <strain evidence="2 3">JDX10</strain>
    </source>
</reference>
<feature type="transmembrane region" description="Helical" evidence="1">
    <location>
        <begin position="12"/>
        <end position="33"/>
    </location>
</feature>
<dbReference type="EMBL" id="REFW01000007">
    <property type="protein sequence ID" value="RMB57239.1"/>
    <property type="molecule type" value="Genomic_DNA"/>
</dbReference>
<dbReference type="AlphaFoldDB" id="A0A3M0G873"/>
<accession>A0A3M0G873</accession>
<sequence>MFRNFTHPETGWLFGLGPTQLAIVIAASFPIWISLSNQRWAAVGIFTLIWGLVVVLTVVPLGGRSSTGWMIAAAAFAIASLSGWSVFTSRAERGRLRDLDDLDMPGVLAPIEIVEGPPAGVEQRRMAVIKNTAARTWAITARIQHFGTAMADESELARYASALTDLVDVAAQGEMVEEIHLMVRATPDDCAERELWLRNHITDTAPDTAAATNIELLRWGQAGTRTESFLTIVVPEARLAREAKHLGGHLAGRMNTLITVATEIGTVLTGAMGATDVAWLTSPELAAVVRTGFAPGDRAGLIHAHHQHQLDNTVVTDVPWALAGPTHTTSAVRHYTHDAWHTITTTLKLPEKGTTMGALGSVLVPSQAMERRSVTVVFPIERQSSADRKASQAEFTTSLGQELRDRLGVRTGIKDRRNKDKIDQVETQLALGATLTHPYVVCSTTVPQSAPINEFGRRLDAAIRQAGFAPQRLDMSQDCAFVTANIPLGISLSRKGLL</sequence>
<proteinExistence type="predicted"/>
<keyword evidence="1" id="KW-0812">Transmembrane</keyword>
<evidence type="ECO:0000313" key="2">
    <source>
        <dbReference type="EMBL" id="RMB57239.1"/>
    </source>
</evidence>
<dbReference type="NCBIfam" id="NF042935">
    <property type="entry name" value="SCO6880_fam"/>
    <property type="match status" value="1"/>
</dbReference>
<organism evidence="2 3">
    <name type="scientific">Tessaracoccus antarcticus</name>
    <dbReference type="NCBI Taxonomy" id="2479848"/>
    <lineage>
        <taxon>Bacteria</taxon>
        <taxon>Bacillati</taxon>
        <taxon>Actinomycetota</taxon>
        <taxon>Actinomycetes</taxon>
        <taxon>Propionibacteriales</taxon>
        <taxon>Propionibacteriaceae</taxon>
        <taxon>Tessaracoccus</taxon>
    </lineage>
</organism>